<dbReference type="PANTHER" id="PTHR47296">
    <property type="entry name" value="PROTEIN TIC 40, CHLOROPLASTIC"/>
    <property type="match status" value="1"/>
</dbReference>
<dbReference type="GO" id="GO:0009535">
    <property type="term" value="C:chloroplast thylakoid membrane"/>
    <property type="evidence" value="ECO:0007669"/>
    <property type="project" value="TreeGrafter"/>
</dbReference>
<dbReference type="InterPro" id="IPR041243">
    <property type="entry name" value="STI1/HOP_DP"/>
</dbReference>
<evidence type="ECO:0000256" key="3">
    <source>
        <dbReference type="ARBA" id="ARBA00022640"/>
    </source>
</evidence>
<sequence>MISENGEWDEHLIDSFKNFDLNSPELKQQFDQIGHSPEEAYVKIMADPEFRLAFQNPRIQAAIMECSQNPLSISKYQNDKEVMDLFNKISELFPGVPGPP</sequence>
<organism evidence="16 17">
    <name type="scientific">Carya illinoinensis</name>
    <name type="common">Pecan</name>
    <dbReference type="NCBI Taxonomy" id="32201"/>
    <lineage>
        <taxon>Eukaryota</taxon>
        <taxon>Viridiplantae</taxon>
        <taxon>Streptophyta</taxon>
        <taxon>Embryophyta</taxon>
        <taxon>Tracheophyta</taxon>
        <taxon>Spermatophyta</taxon>
        <taxon>Magnoliopsida</taxon>
        <taxon>eudicotyledons</taxon>
        <taxon>Gunneridae</taxon>
        <taxon>Pentapetalae</taxon>
        <taxon>rosids</taxon>
        <taxon>fabids</taxon>
        <taxon>Fagales</taxon>
        <taxon>Juglandaceae</taxon>
        <taxon>Carya</taxon>
    </lineage>
</organism>
<comment type="caution">
    <text evidence="16">The sequence shown here is derived from an EMBL/GenBank/DDBJ whole genome shotgun (WGS) entry which is preliminary data.</text>
</comment>
<dbReference type="Pfam" id="PF17830">
    <property type="entry name" value="STI1-HOP_DP"/>
    <property type="match status" value="1"/>
</dbReference>
<dbReference type="GO" id="GO:0045037">
    <property type="term" value="P:protein import into chloroplast stroma"/>
    <property type="evidence" value="ECO:0007669"/>
    <property type="project" value="TreeGrafter"/>
</dbReference>
<gene>
    <name evidence="16" type="ORF">I3842_05G037700</name>
</gene>
<dbReference type="EMBL" id="CM031829">
    <property type="protein sequence ID" value="KAG6711126.1"/>
    <property type="molecule type" value="Genomic_DNA"/>
</dbReference>
<keyword evidence="1" id="KW-0813">Transport</keyword>
<evidence type="ECO:0000256" key="9">
    <source>
        <dbReference type="ARBA" id="ARBA00022989"/>
    </source>
</evidence>
<evidence type="ECO:0000256" key="7">
    <source>
        <dbReference type="ARBA" id="ARBA00022927"/>
    </source>
</evidence>
<dbReference type="InterPro" id="IPR006636">
    <property type="entry name" value="STI1_HS-bd"/>
</dbReference>
<feature type="domain" description="STI1" evidence="15">
    <location>
        <begin position="37"/>
        <end position="76"/>
    </location>
</feature>
<evidence type="ECO:0000313" key="17">
    <source>
        <dbReference type="Proteomes" id="UP000811246"/>
    </source>
</evidence>
<dbReference type="GO" id="GO:0009658">
    <property type="term" value="P:chloroplast organization"/>
    <property type="evidence" value="ECO:0007669"/>
    <property type="project" value="TreeGrafter"/>
</dbReference>
<keyword evidence="2" id="KW-0150">Chloroplast</keyword>
<keyword evidence="3" id="KW-0934">Plastid</keyword>
<evidence type="ECO:0000256" key="5">
    <source>
        <dbReference type="ARBA" id="ARBA00022737"/>
    </source>
</evidence>
<evidence type="ECO:0000256" key="12">
    <source>
        <dbReference type="ARBA" id="ARBA00060470"/>
    </source>
</evidence>
<dbReference type="PANTHER" id="PTHR47296:SF1">
    <property type="entry name" value="PROTEIN TIC 40, CHLOROPLASTIC"/>
    <property type="match status" value="1"/>
</dbReference>
<dbReference type="Proteomes" id="UP000811246">
    <property type="component" value="Chromosome 5"/>
</dbReference>
<keyword evidence="10" id="KW-0472">Membrane</keyword>
<keyword evidence="9" id="KW-1133">Transmembrane helix</keyword>
<keyword evidence="8" id="KW-0809">Transit peptide</keyword>
<evidence type="ECO:0000256" key="2">
    <source>
        <dbReference type="ARBA" id="ARBA00022528"/>
    </source>
</evidence>
<keyword evidence="6" id="KW-1001">Plastid inner membrane</keyword>
<keyword evidence="5" id="KW-0677">Repeat</keyword>
<reference evidence="16" key="1">
    <citation type="submission" date="2021-01" db="EMBL/GenBank/DDBJ databases">
        <authorList>
            <person name="Lovell J.T."/>
            <person name="Bentley N."/>
            <person name="Bhattarai G."/>
            <person name="Jenkins J.W."/>
            <person name="Sreedasyam A."/>
            <person name="Alarcon Y."/>
            <person name="Bock C."/>
            <person name="Boston L."/>
            <person name="Carlson J."/>
            <person name="Cervantes K."/>
            <person name="Clermont K."/>
            <person name="Krom N."/>
            <person name="Kubenka K."/>
            <person name="Mamidi S."/>
            <person name="Mattison C."/>
            <person name="Monteros M."/>
            <person name="Pisani C."/>
            <person name="Plott C."/>
            <person name="Rajasekar S."/>
            <person name="Rhein H.S."/>
            <person name="Rohla C."/>
            <person name="Song M."/>
            <person name="Hilaire R.S."/>
            <person name="Shu S."/>
            <person name="Wells L."/>
            <person name="Wang X."/>
            <person name="Webber J."/>
            <person name="Heerema R.J."/>
            <person name="Klein P."/>
            <person name="Conner P."/>
            <person name="Grauke L."/>
            <person name="Grimwood J."/>
            <person name="Schmutz J."/>
            <person name="Randall J.J."/>
        </authorList>
    </citation>
    <scope>NUCLEOTIDE SEQUENCE</scope>
    <source>
        <tissue evidence="16">Leaf</tissue>
    </source>
</reference>
<evidence type="ECO:0000259" key="15">
    <source>
        <dbReference type="SMART" id="SM00727"/>
    </source>
</evidence>
<evidence type="ECO:0000256" key="6">
    <source>
        <dbReference type="ARBA" id="ARBA00022780"/>
    </source>
</evidence>
<comment type="function">
    <text evidence="11">Involved in protein precursor import into chloroplasts. Part of the motor complex consisting of a co-chaperone (TIC40) and a chaperone (HSP93) associated with the import channel (TIC110). Causes the release of bound transit peptides from TIC110 and stimulates ATP hydrolysis by HSP93. Involved in reinsertion of proteins from the chloroplast stroma into the inner membrane.</text>
</comment>
<accession>A0A922JJS0</accession>
<dbReference type="SMART" id="SM00727">
    <property type="entry name" value="STI1"/>
    <property type="match status" value="1"/>
</dbReference>
<protein>
    <recommendedName>
        <fullName evidence="13">Protein TIC 40, chloroplastic</fullName>
    </recommendedName>
    <alternativeName>
        <fullName evidence="14">Translocon at the inner envelope membrane of chloroplasts 40</fullName>
    </alternativeName>
</protein>
<name>A0A922JJS0_CARIL</name>
<evidence type="ECO:0000256" key="14">
    <source>
        <dbReference type="ARBA" id="ARBA00082202"/>
    </source>
</evidence>
<keyword evidence="7" id="KW-0653">Protein transport</keyword>
<evidence type="ECO:0000256" key="13">
    <source>
        <dbReference type="ARBA" id="ARBA00070821"/>
    </source>
</evidence>
<evidence type="ECO:0000313" key="16">
    <source>
        <dbReference type="EMBL" id="KAG6711126.1"/>
    </source>
</evidence>
<evidence type="ECO:0000256" key="8">
    <source>
        <dbReference type="ARBA" id="ARBA00022946"/>
    </source>
</evidence>
<dbReference type="AlphaFoldDB" id="A0A922JJS0"/>
<dbReference type="GO" id="GO:0009706">
    <property type="term" value="C:chloroplast inner membrane"/>
    <property type="evidence" value="ECO:0007669"/>
    <property type="project" value="UniProtKB-SubCell"/>
</dbReference>
<dbReference type="FunFam" id="1.10.260.100:FF:000008">
    <property type="entry name" value="Protein TIC 40, chloroplastic"/>
    <property type="match status" value="1"/>
</dbReference>
<evidence type="ECO:0000256" key="10">
    <source>
        <dbReference type="ARBA" id="ARBA00023136"/>
    </source>
</evidence>
<evidence type="ECO:0000256" key="11">
    <source>
        <dbReference type="ARBA" id="ARBA00056414"/>
    </source>
</evidence>
<comment type="subcellular location">
    <subcellularLocation>
        <location evidence="12">Plastid</location>
        <location evidence="12">Chloroplast inner membrane</location>
        <topology evidence="12">Single-pass membrane protein</topology>
    </subcellularLocation>
</comment>
<proteinExistence type="predicted"/>
<evidence type="ECO:0000256" key="4">
    <source>
        <dbReference type="ARBA" id="ARBA00022692"/>
    </source>
</evidence>
<keyword evidence="4" id="KW-0812">Transmembrane</keyword>
<evidence type="ECO:0000256" key="1">
    <source>
        <dbReference type="ARBA" id="ARBA00022448"/>
    </source>
</evidence>